<evidence type="ECO:0000313" key="1">
    <source>
        <dbReference type="EMBL" id="RGM75429.1"/>
    </source>
</evidence>
<dbReference type="AlphaFoldDB" id="A0A3E4YKZ7"/>
<protein>
    <submittedName>
        <fullName evidence="1">Uncharacterized protein</fullName>
    </submittedName>
</protein>
<comment type="caution">
    <text evidence="1">The sequence shown here is derived from an EMBL/GenBank/DDBJ whole genome shotgun (WGS) entry which is preliminary data.</text>
</comment>
<sequence length="66" mass="7824">MKTKTLYTCEVCHTDYANKVDALECEHSHSKIDLVKDFRYIPKAKYPNKIEIKFADGTTHWYRVTQ</sequence>
<organism evidence="1 2">
    <name type="scientific">Agathobacter rectalis</name>
    <dbReference type="NCBI Taxonomy" id="39491"/>
    <lineage>
        <taxon>Bacteria</taxon>
        <taxon>Bacillati</taxon>
        <taxon>Bacillota</taxon>
        <taxon>Clostridia</taxon>
        <taxon>Lachnospirales</taxon>
        <taxon>Lachnospiraceae</taxon>
        <taxon>Agathobacter</taxon>
    </lineage>
</organism>
<accession>A0A3E4YKZ7</accession>
<evidence type="ECO:0000313" key="2">
    <source>
        <dbReference type="Proteomes" id="UP000260758"/>
    </source>
</evidence>
<dbReference type="EMBL" id="QSTP01000001">
    <property type="protein sequence ID" value="RGM75429.1"/>
    <property type="molecule type" value="Genomic_DNA"/>
</dbReference>
<dbReference type="Proteomes" id="UP000260758">
    <property type="component" value="Unassembled WGS sequence"/>
</dbReference>
<reference evidence="1 2" key="1">
    <citation type="submission" date="2018-08" db="EMBL/GenBank/DDBJ databases">
        <title>A genome reference for cultivated species of the human gut microbiota.</title>
        <authorList>
            <person name="Zou Y."/>
            <person name="Xue W."/>
            <person name="Luo G."/>
        </authorList>
    </citation>
    <scope>NUCLEOTIDE SEQUENCE [LARGE SCALE GENOMIC DNA]</scope>
    <source>
        <strain evidence="1 2">OM07-13</strain>
    </source>
</reference>
<dbReference type="RefSeq" id="WP_117718187.1">
    <property type="nucleotide sequence ID" value="NZ_QSTP01000001.1"/>
</dbReference>
<gene>
    <name evidence="1" type="ORF">DXB99_02595</name>
</gene>
<proteinExistence type="predicted"/>
<name>A0A3E4YKZ7_9FIRM</name>